<feature type="domain" description="UvrD-like helicase ATP-binding" evidence="13">
    <location>
        <begin position="8"/>
        <end position="287"/>
    </location>
</feature>
<dbReference type="CDD" id="cd17932">
    <property type="entry name" value="DEXQc_UvrD"/>
    <property type="match status" value="1"/>
</dbReference>
<evidence type="ECO:0000256" key="6">
    <source>
        <dbReference type="ARBA" id="ARBA00023125"/>
    </source>
</evidence>
<dbReference type="Gene3D" id="1.10.486.10">
    <property type="entry name" value="PCRA, domain 4"/>
    <property type="match status" value="1"/>
</dbReference>
<proteinExistence type="inferred from homology"/>
<feature type="binding site" evidence="12">
    <location>
        <begin position="29"/>
        <end position="36"/>
    </location>
    <ligand>
        <name>ATP</name>
        <dbReference type="ChEBI" id="CHEBI:30616"/>
    </ligand>
</feature>
<dbReference type="InterPro" id="IPR013986">
    <property type="entry name" value="DExx_box_DNA_helicase_dom_sf"/>
</dbReference>
<evidence type="ECO:0000256" key="11">
    <source>
        <dbReference type="ARBA" id="ARBA00048988"/>
    </source>
</evidence>
<dbReference type="PANTHER" id="PTHR11070">
    <property type="entry name" value="UVRD / RECB / PCRA DNA HELICASE FAMILY MEMBER"/>
    <property type="match status" value="1"/>
</dbReference>
<dbReference type="Gene3D" id="3.40.50.300">
    <property type="entry name" value="P-loop containing nucleotide triphosphate hydrolases"/>
    <property type="match status" value="2"/>
</dbReference>
<reference evidence="15 16" key="1">
    <citation type="submission" date="2022-10" db="EMBL/GenBank/DDBJ databases">
        <title>Alteromonas sp. chi3 Genome sequencing.</title>
        <authorList>
            <person name="Park S."/>
        </authorList>
    </citation>
    <scope>NUCLEOTIDE SEQUENCE [LARGE SCALE GENOMIC DNA]</scope>
    <source>
        <strain evidence="16">chi3</strain>
    </source>
</reference>
<evidence type="ECO:0000256" key="5">
    <source>
        <dbReference type="ARBA" id="ARBA00022840"/>
    </source>
</evidence>
<dbReference type="SUPFAM" id="SSF52540">
    <property type="entry name" value="P-loop containing nucleoside triphosphate hydrolases"/>
    <property type="match status" value="1"/>
</dbReference>
<evidence type="ECO:0000256" key="1">
    <source>
        <dbReference type="ARBA" id="ARBA00009922"/>
    </source>
</evidence>
<dbReference type="PROSITE" id="PS51198">
    <property type="entry name" value="UVRD_HELICASE_ATP_BIND"/>
    <property type="match status" value="1"/>
</dbReference>
<comment type="caution">
    <text evidence="15">The sequence shown here is derived from an EMBL/GenBank/DDBJ whole genome shotgun (WGS) entry which is preliminary data.</text>
</comment>
<dbReference type="InterPro" id="IPR000212">
    <property type="entry name" value="DNA_helicase_UvrD/REP"/>
</dbReference>
<dbReference type="InterPro" id="IPR027417">
    <property type="entry name" value="P-loop_NTPase"/>
</dbReference>
<sequence length="723" mass="82329">MDVSELLDELNDKQREAVAAPLSNMLVLAGAGSGKTRVLVHRIAWLMQVENIAPYSILAVTFTNKAAREMRGRIESLMERPLNTMWIGTFHGLAHRLLRAHYAEANLPENFQILDSDDQYRLIRRILKAMNLDEKHWAPRPIQWYINGNKDEGLRPEHIDTHGDHTQQKMREIYAAYQEACDRSGLVDFAELLLRAHELWLKNPDVLAHYQRRFRAVLVDEFQDTNNIQYAWLRLLCGHENSNIMIVGDDDQSIYGWRGANVDNIQHFLKDFNDASTIRLEQNYRSTATILKAANTVIDNNQGRLGKELWTDGDDGEPISIYAGFNDLDEARFIVAQISSWQNQGNQLRESAILYRNNAQSRVLEEALLHQGIAYRIYGGLRFFERQEIKDALGYMRLINHAHDDAAFERVVNTPSRGLGERTLATIREQTRLQNCSMWQASLQLLQDGGLKGRAANALNQFITLITDMASECSELALEEQANKAIKQSGLYAMYQAEKGEKAQARLENLEELVTACKQFVVPEEADEMTPLSAFLAHASLEAGETQASGDQDAVQLMTIHTAKGLEFPLVFMAGVEEGMFPSQMTNDEPGRMEEERRLCYVGMTRAMKKLYMTYAEMRRVYGQEKYHTASRFLREIPSHCVEEIRLTSTVSRPVPNRFSKAASHERMEQSGFTLGQRVSHRKFGEGVVLNYEGSGDHARVQVNFDEFGSKWLVLSFAKLEAV</sequence>
<evidence type="ECO:0000256" key="10">
    <source>
        <dbReference type="ARBA" id="ARBA00034923"/>
    </source>
</evidence>
<dbReference type="Pfam" id="PF21196">
    <property type="entry name" value="PcrA_UvrD_tudor"/>
    <property type="match status" value="1"/>
</dbReference>
<keyword evidence="3 12" id="KW-0378">Hydrolase</keyword>
<dbReference type="EC" id="5.6.2.4" evidence="9"/>
<evidence type="ECO:0000256" key="12">
    <source>
        <dbReference type="PROSITE-ProRule" id="PRU00560"/>
    </source>
</evidence>
<dbReference type="NCBIfam" id="TIGR01075">
    <property type="entry name" value="uvrD"/>
    <property type="match status" value="1"/>
</dbReference>
<dbReference type="GO" id="GO:0016787">
    <property type="term" value="F:hydrolase activity"/>
    <property type="evidence" value="ECO:0007669"/>
    <property type="project" value="UniProtKB-KW"/>
</dbReference>
<evidence type="ECO:0000256" key="2">
    <source>
        <dbReference type="ARBA" id="ARBA00022741"/>
    </source>
</evidence>
<evidence type="ECO:0000313" key="16">
    <source>
        <dbReference type="Proteomes" id="UP001218788"/>
    </source>
</evidence>
<dbReference type="Proteomes" id="UP001218788">
    <property type="component" value="Unassembled WGS sequence"/>
</dbReference>
<feature type="domain" description="UvrD-like helicase C-terminal" evidence="14">
    <location>
        <begin position="288"/>
        <end position="565"/>
    </location>
</feature>
<dbReference type="GO" id="GO:0003678">
    <property type="term" value="F:DNA helicase activity"/>
    <property type="evidence" value="ECO:0007669"/>
    <property type="project" value="UniProtKB-EC"/>
</dbReference>
<keyword evidence="5 12" id="KW-0067">ATP-binding</keyword>
<name>A0ABT5KXU7_9ALTE</name>
<gene>
    <name evidence="15" type="primary">uvrD</name>
    <name evidence="15" type="synonym">mutU</name>
    <name evidence="15" type="synonym">recL</name>
    <name evidence="15" type="ORF">OIK42_02400</name>
</gene>
<keyword evidence="6" id="KW-0238">DNA-binding</keyword>
<dbReference type="InterPro" id="IPR005753">
    <property type="entry name" value="DNA_helicase_ATP-dep_UvrD"/>
</dbReference>
<evidence type="ECO:0000259" key="14">
    <source>
        <dbReference type="PROSITE" id="PS51217"/>
    </source>
</evidence>
<dbReference type="PANTHER" id="PTHR11070:SF2">
    <property type="entry name" value="ATP-DEPENDENT DNA HELICASE SRS2"/>
    <property type="match status" value="1"/>
</dbReference>
<comment type="similarity">
    <text evidence="1">Belongs to the helicase family. UvrD subfamily.</text>
</comment>
<dbReference type="Pfam" id="PF13361">
    <property type="entry name" value="UvrD_C"/>
    <property type="match status" value="1"/>
</dbReference>
<dbReference type="RefSeq" id="WP_273638062.1">
    <property type="nucleotide sequence ID" value="NZ_JAQQXP010000001.1"/>
</dbReference>
<dbReference type="Pfam" id="PF00580">
    <property type="entry name" value="UvrD-helicase"/>
    <property type="match status" value="1"/>
</dbReference>
<evidence type="ECO:0000256" key="8">
    <source>
        <dbReference type="ARBA" id="ARBA00034617"/>
    </source>
</evidence>
<keyword evidence="4 12" id="KW-0347">Helicase</keyword>
<evidence type="ECO:0000256" key="3">
    <source>
        <dbReference type="ARBA" id="ARBA00022801"/>
    </source>
</evidence>
<dbReference type="InterPro" id="IPR014017">
    <property type="entry name" value="DNA_helicase_UvrD-like_C"/>
</dbReference>
<dbReference type="InterPro" id="IPR014016">
    <property type="entry name" value="UvrD-like_ATP-bd"/>
</dbReference>
<keyword evidence="16" id="KW-1185">Reference proteome</keyword>
<comment type="catalytic activity">
    <reaction evidence="8">
        <text>Couples ATP hydrolysis with the unwinding of duplex DNA by translocating in the 3'-5' direction.</text>
        <dbReference type="EC" id="5.6.2.4"/>
    </reaction>
</comment>
<evidence type="ECO:0000259" key="13">
    <source>
        <dbReference type="PROSITE" id="PS51198"/>
    </source>
</evidence>
<accession>A0ABT5KXU7</accession>
<keyword evidence="7" id="KW-0413">Isomerase</keyword>
<evidence type="ECO:0000256" key="9">
    <source>
        <dbReference type="ARBA" id="ARBA00034808"/>
    </source>
</evidence>
<protein>
    <recommendedName>
        <fullName evidence="9">DNA 3'-5' helicase</fullName>
        <ecNumber evidence="9">5.6.2.4</ecNumber>
    </recommendedName>
    <alternativeName>
        <fullName evidence="10">DNA 3'-5' helicase II</fullName>
    </alternativeName>
</protein>
<evidence type="ECO:0000313" key="15">
    <source>
        <dbReference type="EMBL" id="MDC8829604.1"/>
    </source>
</evidence>
<evidence type="ECO:0000256" key="4">
    <source>
        <dbReference type="ARBA" id="ARBA00022806"/>
    </source>
</evidence>
<organism evidence="15 16">
    <name type="scientific">Alteromonas gilva</name>
    <dbReference type="NCBI Taxonomy" id="2987522"/>
    <lineage>
        <taxon>Bacteria</taxon>
        <taxon>Pseudomonadati</taxon>
        <taxon>Pseudomonadota</taxon>
        <taxon>Gammaproteobacteria</taxon>
        <taxon>Alteromonadales</taxon>
        <taxon>Alteromonadaceae</taxon>
        <taxon>Alteromonas/Salinimonas group</taxon>
        <taxon>Alteromonas</taxon>
    </lineage>
</organism>
<dbReference type="CDD" id="cd18807">
    <property type="entry name" value="SF1_C_UvrD"/>
    <property type="match status" value="1"/>
</dbReference>
<keyword evidence="2 12" id="KW-0547">Nucleotide-binding</keyword>
<dbReference type="EMBL" id="JAQQXP010000001">
    <property type="protein sequence ID" value="MDC8829604.1"/>
    <property type="molecule type" value="Genomic_DNA"/>
</dbReference>
<comment type="catalytic activity">
    <reaction evidence="11">
        <text>ATP + H2O = ADP + phosphate + H(+)</text>
        <dbReference type="Rhea" id="RHEA:13065"/>
        <dbReference type="ChEBI" id="CHEBI:15377"/>
        <dbReference type="ChEBI" id="CHEBI:15378"/>
        <dbReference type="ChEBI" id="CHEBI:30616"/>
        <dbReference type="ChEBI" id="CHEBI:43474"/>
        <dbReference type="ChEBI" id="CHEBI:456216"/>
        <dbReference type="EC" id="5.6.2.4"/>
    </reaction>
</comment>
<dbReference type="PROSITE" id="PS51217">
    <property type="entry name" value="UVRD_HELICASE_CTER"/>
    <property type="match status" value="1"/>
</dbReference>
<dbReference type="Gene3D" id="1.10.10.160">
    <property type="match status" value="1"/>
</dbReference>
<evidence type="ECO:0000256" key="7">
    <source>
        <dbReference type="ARBA" id="ARBA00023235"/>
    </source>
</evidence>
<dbReference type="NCBIfam" id="NF008743">
    <property type="entry name" value="PRK11773.1"/>
    <property type="match status" value="1"/>
</dbReference>